<proteinExistence type="predicted"/>
<sequence>MDSSVQLETSINEAAGIIGSELQAFASNSVQSSHAVASYALENVLLHQAAAQQLQGVAAGLVNSGQQLLATSRQLSPQLEQLAAMAAAARQLRQQADSLKQLGDAMHLMQQQQQQQ</sequence>
<accession>A0A383VBW4</accession>
<keyword evidence="2" id="KW-1185">Reference proteome</keyword>
<name>A0A383VBW4_TETOB</name>
<dbReference type="EMBL" id="FNXT01000281">
    <property type="protein sequence ID" value="SZX63048.1"/>
    <property type="molecule type" value="Genomic_DNA"/>
</dbReference>
<organism evidence="1 2">
    <name type="scientific">Tetradesmus obliquus</name>
    <name type="common">Green alga</name>
    <name type="synonym">Acutodesmus obliquus</name>
    <dbReference type="NCBI Taxonomy" id="3088"/>
    <lineage>
        <taxon>Eukaryota</taxon>
        <taxon>Viridiplantae</taxon>
        <taxon>Chlorophyta</taxon>
        <taxon>core chlorophytes</taxon>
        <taxon>Chlorophyceae</taxon>
        <taxon>CS clade</taxon>
        <taxon>Sphaeropleales</taxon>
        <taxon>Scenedesmaceae</taxon>
        <taxon>Tetradesmus</taxon>
    </lineage>
</organism>
<dbReference type="AlphaFoldDB" id="A0A383VBW4"/>
<dbReference type="Proteomes" id="UP000256970">
    <property type="component" value="Unassembled WGS sequence"/>
</dbReference>
<gene>
    <name evidence="1" type="ORF">BQ4739_LOCUS3614</name>
</gene>
<evidence type="ECO:0000313" key="2">
    <source>
        <dbReference type="Proteomes" id="UP000256970"/>
    </source>
</evidence>
<protein>
    <submittedName>
        <fullName evidence="1">Uncharacterized protein</fullName>
    </submittedName>
</protein>
<reference evidence="1 2" key="1">
    <citation type="submission" date="2016-10" db="EMBL/GenBank/DDBJ databases">
        <authorList>
            <person name="Cai Z."/>
        </authorList>
    </citation>
    <scope>NUCLEOTIDE SEQUENCE [LARGE SCALE GENOMIC DNA]</scope>
</reference>
<evidence type="ECO:0000313" key="1">
    <source>
        <dbReference type="EMBL" id="SZX63048.1"/>
    </source>
</evidence>